<dbReference type="OrthoDB" id="1807202at2"/>
<dbReference type="EMBL" id="FQWY01000002">
    <property type="protein sequence ID" value="SHG40226.1"/>
    <property type="molecule type" value="Genomic_DNA"/>
</dbReference>
<proteinExistence type="predicted"/>
<reference evidence="4" key="1">
    <citation type="submission" date="2016-11" db="EMBL/GenBank/DDBJ databases">
        <authorList>
            <person name="Varghese N."/>
            <person name="Submissions S."/>
        </authorList>
    </citation>
    <scope>NUCLEOTIDE SEQUENCE [LARGE SCALE GENOMIC DNA]</scope>
    <source>
        <strain evidence="4">DSM 11003</strain>
    </source>
</reference>
<dbReference type="InterPro" id="IPR027783">
    <property type="entry name" value="Bacterial_PH-related"/>
</dbReference>
<evidence type="ECO:0000313" key="3">
    <source>
        <dbReference type="EMBL" id="SHG40226.1"/>
    </source>
</evidence>
<organism evidence="3 4">
    <name type="scientific">Thermosyntropha lipolytica DSM 11003</name>
    <dbReference type="NCBI Taxonomy" id="1123382"/>
    <lineage>
        <taxon>Bacteria</taxon>
        <taxon>Bacillati</taxon>
        <taxon>Bacillota</taxon>
        <taxon>Clostridia</taxon>
        <taxon>Eubacteriales</taxon>
        <taxon>Syntrophomonadaceae</taxon>
        <taxon>Thermosyntropha</taxon>
    </lineage>
</organism>
<sequence length="164" mass="19064">MVFRLAKWDSMVKFGTWFTIIVMLGTGVFVLLPLLPDLHEYFWAVVIWFVLLLFIIITYLLAPRYYLLTGDKLIIRRIIGNIVIDLDEIISVDKVKKPRLWRVVGNGGLFSYYGLFNDEQGNKVKVYSTRLTDMVKIQTKTGTFYLSPQKNAEFIDLLKGRAYV</sequence>
<dbReference type="Proteomes" id="UP000242329">
    <property type="component" value="Unassembled WGS sequence"/>
</dbReference>
<accession>A0A1M5JHZ2</accession>
<name>A0A1M5JHZ2_9FIRM</name>
<keyword evidence="1" id="KW-1133">Transmembrane helix</keyword>
<dbReference type="RefSeq" id="WP_073088911.1">
    <property type="nucleotide sequence ID" value="NZ_FQWY01000002.1"/>
</dbReference>
<keyword evidence="1" id="KW-0812">Transmembrane</keyword>
<dbReference type="AlphaFoldDB" id="A0A1M5JHZ2"/>
<evidence type="ECO:0000313" key="4">
    <source>
        <dbReference type="Proteomes" id="UP000242329"/>
    </source>
</evidence>
<feature type="domain" description="Bacterial Pleckstrin homology" evidence="2">
    <location>
        <begin position="66"/>
        <end position="161"/>
    </location>
</feature>
<feature type="transmembrane region" description="Helical" evidence="1">
    <location>
        <begin position="41"/>
        <end position="62"/>
    </location>
</feature>
<protein>
    <submittedName>
        <fullName evidence="3">PH domain-containing protein</fullName>
    </submittedName>
</protein>
<evidence type="ECO:0000259" key="2">
    <source>
        <dbReference type="Pfam" id="PF10882"/>
    </source>
</evidence>
<dbReference type="STRING" id="1123382.SAMN02745221_00133"/>
<evidence type="ECO:0000256" key="1">
    <source>
        <dbReference type="SAM" id="Phobius"/>
    </source>
</evidence>
<feature type="transmembrane region" description="Helical" evidence="1">
    <location>
        <begin position="12"/>
        <end position="35"/>
    </location>
</feature>
<keyword evidence="1" id="KW-0472">Membrane</keyword>
<gene>
    <name evidence="3" type="ORF">SAMN02745221_00133</name>
</gene>
<dbReference type="Pfam" id="PF10882">
    <property type="entry name" value="bPH_5"/>
    <property type="match status" value="1"/>
</dbReference>
<keyword evidence="4" id="KW-1185">Reference proteome</keyword>